<gene>
    <name evidence="7" type="ORF">ENL21_08800</name>
</gene>
<accession>A0A7V5H542</accession>
<keyword evidence="3" id="KW-0663">Pyridoxal phosphate</keyword>
<dbReference type="AlphaFoldDB" id="A0A7V5H542"/>
<dbReference type="GO" id="GO:0009089">
    <property type="term" value="P:lysine biosynthetic process via diaminopimelate"/>
    <property type="evidence" value="ECO:0007669"/>
    <property type="project" value="InterPro"/>
</dbReference>
<dbReference type="GO" id="GO:0008836">
    <property type="term" value="F:diaminopimelate decarboxylase activity"/>
    <property type="evidence" value="ECO:0007669"/>
    <property type="project" value="InterPro"/>
</dbReference>
<dbReference type="InterPro" id="IPR000183">
    <property type="entry name" value="Orn/DAP/Arg_de-COase"/>
</dbReference>
<keyword evidence="2" id="KW-0210">Decarboxylase</keyword>
<evidence type="ECO:0000256" key="5">
    <source>
        <dbReference type="RuleBase" id="RU003737"/>
    </source>
</evidence>
<sequence length="172" mass="19433">ENMFSQPRWPLKEILPAFLQKFEGQNLKIMLELGRAIVGDAGLLITKVLYRKQTPLKKFIIVDAAMNNLLRPSLYNAYHPIVPLQISEKEKEVVDVVGPVCESGDFLAQNRELQAVEAGDYLAIGGTGAYGQALASNYNLRPMIPEYMVKEEQTKTIFKGETIEQIANKYEW</sequence>
<comment type="caution">
    <text evidence="7">The sequence shown here is derived from an EMBL/GenBank/DDBJ whole genome shotgun (WGS) entry which is preliminary data.</text>
</comment>
<dbReference type="PRINTS" id="PR01181">
    <property type="entry name" value="DAPDCRBXLASE"/>
</dbReference>
<keyword evidence="4" id="KW-0456">Lyase</keyword>
<dbReference type="Gene3D" id="3.20.20.10">
    <property type="entry name" value="Alanine racemase"/>
    <property type="match status" value="1"/>
</dbReference>
<evidence type="ECO:0000259" key="6">
    <source>
        <dbReference type="Pfam" id="PF00278"/>
    </source>
</evidence>
<evidence type="ECO:0000256" key="3">
    <source>
        <dbReference type="ARBA" id="ARBA00022898"/>
    </source>
</evidence>
<dbReference type="PANTHER" id="PTHR43727:SF2">
    <property type="entry name" value="GROUP IV DECARBOXYLASE"/>
    <property type="match status" value="1"/>
</dbReference>
<dbReference type="PANTHER" id="PTHR43727">
    <property type="entry name" value="DIAMINOPIMELATE DECARBOXYLASE"/>
    <property type="match status" value="1"/>
</dbReference>
<feature type="domain" description="Orn/DAP/Arg decarboxylase 2 C-terminal" evidence="6">
    <location>
        <begin position="40"/>
        <end position="128"/>
    </location>
</feature>
<name>A0A7V5H542_CALAY</name>
<dbReference type="PRINTS" id="PR01179">
    <property type="entry name" value="ODADCRBXLASE"/>
</dbReference>
<dbReference type="SUPFAM" id="SSF50621">
    <property type="entry name" value="Alanine racemase C-terminal domain-like"/>
    <property type="match status" value="1"/>
</dbReference>
<comment type="similarity">
    <text evidence="5">Belongs to the Orn/Lys/Arg decarboxylase class-II family.</text>
</comment>
<evidence type="ECO:0000256" key="1">
    <source>
        <dbReference type="ARBA" id="ARBA00001933"/>
    </source>
</evidence>
<dbReference type="Pfam" id="PF00278">
    <property type="entry name" value="Orn_DAP_Arg_deC"/>
    <property type="match status" value="1"/>
</dbReference>
<organism evidence="7">
    <name type="scientific">Caldithrix abyssi</name>
    <dbReference type="NCBI Taxonomy" id="187145"/>
    <lineage>
        <taxon>Bacteria</taxon>
        <taxon>Pseudomonadati</taxon>
        <taxon>Calditrichota</taxon>
        <taxon>Calditrichia</taxon>
        <taxon>Calditrichales</taxon>
        <taxon>Calditrichaceae</taxon>
        <taxon>Caldithrix</taxon>
    </lineage>
</organism>
<dbReference type="InterPro" id="IPR029066">
    <property type="entry name" value="PLP-binding_barrel"/>
</dbReference>
<evidence type="ECO:0000313" key="7">
    <source>
        <dbReference type="EMBL" id="HHE55867.1"/>
    </source>
</evidence>
<evidence type="ECO:0000256" key="4">
    <source>
        <dbReference type="ARBA" id="ARBA00023239"/>
    </source>
</evidence>
<feature type="non-terminal residue" evidence="7">
    <location>
        <position position="1"/>
    </location>
</feature>
<dbReference type="InterPro" id="IPR022643">
    <property type="entry name" value="De-COase2_C"/>
</dbReference>
<dbReference type="Gene3D" id="2.40.37.10">
    <property type="entry name" value="Lyase, Ornithine Decarboxylase, Chain A, domain 1"/>
    <property type="match status" value="1"/>
</dbReference>
<dbReference type="InterPro" id="IPR009006">
    <property type="entry name" value="Ala_racemase/Decarboxylase_C"/>
</dbReference>
<dbReference type="Proteomes" id="UP000886111">
    <property type="component" value="Unassembled WGS sequence"/>
</dbReference>
<evidence type="ECO:0000256" key="2">
    <source>
        <dbReference type="ARBA" id="ARBA00022793"/>
    </source>
</evidence>
<proteinExistence type="inferred from homology"/>
<comment type="cofactor">
    <cofactor evidence="1">
        <name>pyridoxal 5'-phosphate</name>
        <dbReference type="ChEBI" id="CHEBI:597326"/>
    </cofactor>
</comment>
<protein>
    <submittedName>
        <fullName evidence="7">Diaminopimelate decarboxylase</fullName>
    </submittedName>
</protein>
<dbReference type="EMBL" id="DRTD01000655">
    <property type="protein sequence ID" value="HHE55867.1"/>
    <property type="molecule type" value="Genomic_DNA"/>
</dbReference>
<dbReference type="InterPro" id="IPR002986">
    <property type="entry name" value="DAP_deCOOHase_LysA"/>
</dbReference>
<reference evidence="7" key="1">
    <citation type="journal article" date="2020" name="mSystems">
        <title>Genome- and Community-Level Interaction Insights into Carbon Utilization and Element Cycling Functions of Hydrothermarchaeota in Hydrothermal Sediment.</title>
        <authorList>
            <person name="Zhou Z."/>
            <person name="Liu Y."/>
            <person name="Xu W."/>
            <person name="Pan J."/>
            <person name="Luo Z.H."/>
            <person name="Li M."/>
        </authorList>
    </citation>
    <scope>NUCLEOTIDE SEQUENCE [LARGE SCALE GENOMIC DNA]</scope>
    <source>
        <strain evidence="7">HyVt-76</strain>
    </source>
</reference>